<accession>A0A2H3E652</accession>
<dbReference type="OMA" id="FINTIMM"/>
<keyword evidence="3" id="KW-0645">Protease</keyword>
<evidence type="ECO:0000313" key="7">
    <source>
        <dbReference type="Proteomes" id="UP000217790"/>
    </source>
</evidence>
<dbReference type="InterPro" id="IPR050452">
    <property type="entry name" value="Metacaspase"/>
</dbReference>
<dbReference type="Proteomes" id="UP000217790">
    <property type="component" value="Unassembled WGS sequence"/>
</dbReference>
<dbReference type="GO" id="GO:0004197">
    <property type="term" value="F:cysteine-type endopeptidase activity"/>
    <property type="evidence" value="ECO:0007669"/>
    <property type="project" value="InterPro"/>
</dbReference>
<dbReference type="OrthoDB" id="3223806at2759"/>
<dbReference type="GO" id="GO:0005737">
    <property type="term" value="C:cytoplasm"/>
    <property type="evidence" value="ECO:0007669"/>
    <property type="project" value="TreeGrafter"/>
</dbReference>
<dbReference type="PANTHER" id="PTHR48104">
    <property type="entry name" value="METACASPASE-4"/>
    <property type="match status" value="1"/>
</dbReference>
<dbReference type="EMBL" id="KZ293652">
    <property type="protein sequence ID" value="PBK95136.1"/>
    <property type="molecule type" value="Genomic_DNA"/>
</dbReference>
<feature type="compositionally biased region" description="Polar residues" evidence="4">
    <location>
        <begin position="58"/>
        <end position="69"/>
    </location>
</feature>
<dbReference type="STRING" id="47427.A0A2H3E652"/>
<dbReference type="Pfam" id="PF00656">
    <property type="entry name" value="Peptidase_C14"/>
    <property type="match status" value="1"/>
</dbReference>
<sequence>MSVPSTLSLDQIYIRERGARRISPHDYADSPISVANQRHDHSGSGYLPDSPCSELPPDTQSESGTIQSAHSDHIRYSDSSGRKRALCIGINYRDKSNELQGCIKDARDMRDFLMQNGYKYEDIKMLTDEIDSVTPTKENILDALSWLVKGARSDDSLFIHYSGHGSQTVDTNGDEVDGKDEVIECIGPSYISDDEIHEKLKPLPSDCRLTALFDSCHSGTVLDLSYVYDCLGQRERAVTPLVLDSISADVICWSGAKDSQEGADTPQGGVMTRAFIKAFKEKPNQSYKQLLHSIRSASILPKAGT</sequence>
<comment type="similarity">
    <text evidence="1">Belongs to the peptidase C14B family.</text>
</comment>
<keyword evidence="3" id="KW-0788">Thiol protease</keyword>
<reference evidence="7" key="1">
    <citation type="journal article" date="2017" name="Nat. Ecol. Evol.">
        <title>Genome expansion and lineage-specific genetic innovations in the forest pathogenic fungi Armillaria.</title>
        <authorList>
            <person name="Sipos G."/>
            <person name="Prasanna A.N."/>
            <person name="Walter M.C."/>
            <person name="O'Connor E."/>
            <person name="Balint B."/>
            <person name="Krizsan K."/>
            <person name="Kiss B."/>
            <person name="Hess J."/>
            <person name="Varga T."/>
            <person name="Slot J."/>
            <person name="Riley R."/>
            <person name="Boka B."/>
            <person name="Rigling D."/>
            <person name="Barry K."/>
            <person name="Lee J."/>
            <person name="Mihaltcheva S."/>
            <person name="LaButti K."/>
            <person name="Lipzen A."/>
            <person name="Waldron R."/>
            <person name="Moloney N.M."/>
            <person name="Sperisen C."/>
            <person name="Kredics L."/>
            <person name="Vagvoelgyi C."/>
            <person name="Patrignani A."/>
            <person name="Fitzpatrick D."/>
            <person name="Nagy I."/>
            <person name="Doyle S."/>
            <person name="Anderson J.B."/>
            <person name="Grigoriev I.V."/>
            <person name="Gueldener U."/>
            <person name="Muensterkoetter M."/>
            <person name="Nagy L.G."/>
        </authorList>
    </citation>
    <scope>NUCLEOTIDE SEQUENCE [LARGE SCALE GENOMIC DNA]</scope>
    <source>
        <strain evidence="7">Ar21-2</strain>
    </source>
</reference>
<dbReference type="GO" id="GO:0006508">
    <property type="term" value="P:proteolysis"/>
    <property type="evidence" value="ECO:0007669"/>
    <property type="project" value="InterPro"/>
</dbReference>
<organism evidence="6 7">
    <name type="scientific">Armillaria gallica</name>
    <name type="common">Bulbous honey fungus</name>
    <name type="synonym">Armillaria bulbosa</name>
    <dbReference type="NCBI Taxonomy" id="47427"/>
    <lineage>
        <taxon>Eukaryota</taxon>
        <taxon>Fungi</taxon>
        <taxon>Dikarya</taxon>
        <taxon>Basidiomycota</taxon>
        <taxon>Agaricomycotina</taxon>
        <taxon>Agaricomycetes</taxon>
        <taxon>Agaricomycetidae</taxon>
        <taxon>Agaricales</taxon>
        <taxon>Marasmiineae</taxon>
        <taxon>Physalacriaceae</taxon>
        <taxon>Armillaria</taxon>
    </lineage>
</organism>
<feature type="region of interest" description="Disordered" evidence="4">
    <location>
        <begin position="24"/>
        <end position="75"/>
    </location>
</feature>
<gene>
    <name evidence="6" type="ORF">ARMGADRAFT_787646</name>
</gene>
<dbReference type="PANTHER" id="PTHR48104:SF30">
    <property type="entry name" value="METACASPASE-1"/>
    <property type="match status" value="1"/>
</dbReference>
<dbReference type="SUPFAM" id="SSF52129">
    <property type="entry name" value="Caspase-like"/>
    <property type="match status" value="1"/>
</dbReference>
<evidence type="ECO:0000256" key="1">
    <source>
        <dbReference type="ARBA" id="ARBA00009005"/>
    </source>
</evidence>
<evidence type="ECO:0000256" key="4">
    <source>
        <dbReference type="SAM" id="MobiDB-lite"/>
    </source>
</evidence>
<evidence type="ECO:0000313" key="6">
    <source>
        <dbReference type="EMBL" id="PBK95136.1"/>
    </source>
</evidence>
<name>A0A2H3E652_ARMGA</name>
<protein>
    <recommendedName>
        <fullName evidence="5">Peptidase C14 caspase domain-containing protein</fullName>
    </recommendedName>
</protein>
<dbReference type="GO" id="GO:0006915">
    <property type="term" value="P:apoptotic process"/>
    <property type="evidence" value="ECO:0007669"/>
    <property type="project" value="UniProtKB-KW"/>
</dbReference>
<dbReference type="InterPro" id="IPR011600">
    <property type="entry name" value="Pept_C14_caspase"/>
</dbReference>
<dbReference type="Gene3D" id="3.40.50.12660">
    <property type="match status" value="1"/>
</dbReference>
<evidence type="ECO:0000256" key="3">
    <source>
        <dbReference type="ARBA" id="ARBA00022807"/>
    </source>
</evidence>
<dbReference type="AlphaFoldDB" id="A0A2H3E652"/>
<proteinExistence type="inferred from homology"/>
<feature type="domain" description="Peptidase C14 caspase" evidence="5">
    <location>
        <begin position="82"/>
        <end position="296"/>
    </location>
</feature>
<dbReference type="InterPro" id="IPR029030">
    <property type="entry name" value="Caspase-like_dom_sf"/>
</dbReference>
<keyword evidence="2" id="KW-0053">Apoptosis</keyword>
<evidence type="ECO:0000259" key="5">
    <source>
        <dbReference type="Pfam" id="PF00656"/>
    </source>
</evidence>
<keyword evidence="7" id="KW-1185">Reference proteome</keyword>
<dbReference type="InParanoid" id="A0A2H3E652"/>
<keyword evidence="3" id="KW-0378">Hydrolase</keyword>
<evidence type="ECO:0000256" key="2">
    <source>
        <dbReference type="ARBA" id="ARBA00022703"/>
    </source>
</evidence>